<name>A0A087TM15_STEMI</name>
<accession>A0A087TM15</accession>
<reference evidence="2 3" key="1">
    <citation type="submission" date="2013-11" db="EMBL/GenBank/DDBJ databases">
        <title>Genome sequencing of Stegodyphus mimosarum.</title>
        <authorList>
            <person name="Bechsgaard J."/>
        </authorList>
    </citation>
    <scope>NUCLEOTIDE SEQUENCE [LARGE SCALE GENOMIC DNA]</scope>
</reference>
<keyword evidence="1" id="KW-0175">Coiled coil</keyword>
<feature type="non-terminal residue" evidence="2">
    <location>
        <position position="184"/>
    </location>
</feature>
<organism evidence="2 3">
    <name type="scientific">Stegodyphus mimosarum</name>
    <name type="common">African social velvet spider</name>
    <dbReference type="NCBI Taxonomy" id="407821"/>
    <lineage>
        <taxon>Eukaryota</taxon>
        <taxon>Metazoa</taxon>
        <taxon>Ecdysozoa</taxon>
        <taxon>Arthropoda</taxon>
        <taxon>Chelicerata</taxon>
        <taxon>Arachnida</taxon>
        <taxon>Araneae</taxon>
        <taxon>Araneomorphae</taxon>
        <taxon>Entelegynae</taxon>
        <taxon>Eresoidea</taxon>
        <taxon>Eresidae</taxon>
        <taxon>Stegodyphus</taxon>
    </lineage>
</organism>
<gene>
    <name evidence="2" type="ORF">X975_18912</name>
</gene>
<dbReference type="Gene3D" id="1.10.287.1490">
    <property type="match status" value="1"/>
</dbReference>
<evidence type="ECO:0000256" key="1">
    <source>
        <dbReference type="SAM" id="Coils"/>
    </source>
</evidence>
<protein>
    <submittedName>
        <fullName evidence="2">Uncharacterized protein</fullName>
    </submittedName>
</protein>
<proteinExistence type="predicted"/>
<feature type="coiled-coil region" evidence="1">
    <location>
        <begin position="4"/>
        <end position="59"/>
    </location>
</feature>
<feature type="coiled-coil region" evidence="1">
    <location>
        <begin position="89"/>
        <end position="172"/>
    </location>
</feature>
<evidence type="ECO:0000313" key="2">
    <source>
        <dbReference type="EMBL" id="KFM66154.1"/>
    </source>
</evidence>
<dbReference type="Proteomes" id="UP000054359">
    <property type="component" value="Unassembled WGS sequence"/>
</dbReference>
<dbReference type="OrthoDB" id="10506129at2759"/>
<sequence>MKERNDAARRAEIFEEHLAQAQARMTMAKQEIENLSKKLEDVEEDMLKLRKANEIASSKKDSAKTMDMTNLENLVGHWKSQITTRDSRMKRIKGDLLNKTRELQKLKRDICNKERERMTAVREMMRLNKVIEEQSSALKTLKLQLKAADQEIDDLQKKVRTLDLKYQRAYAERHKYQTLYTQLY</sequence>
<dbReference type="SUPFAM" id="SSF57997">
    <property type="entry name" value="Tropomyosin"/>
    <property type="match status" value="1"/>
</dbReference>
<evidence type="ECO:0000313" key="3">
    <source>
        <dbReference type="Proteomes" id="UP000054359"/>
    </source>
</evidence>
<dbReference type="AlphaFoldDB" id="A0A087TM15"/>
<dbReference type="EMBL" id="KK115838">
    <property type="protein sequence ID" value="KFM66154.1"/>
    <property type="molecule type" value="Genomic_DNA"/>
</dbReference>
<keyword evidence="3" id="KW-1185">Reference proteome</keyword>